<evidence type="ECO:0000313" key="4">
    <source>
        <dbReference type="Proteomes" id="UP000434475"/>
    </source>
</evidence>
<dbReference type="RefSeq" id="WP_055269597.1">
    <property type="nucleotide sequence ID" value="NZ_JADMVA010000002.1"/>
</dbReference>
<dbReference type="Proteomes" id="UP000434475">
    <property type="component" value="Unassembled WGS sequence"/>
</dbReference>
<sequence>MMNYAKRGAALLLALVFCLGLLPPAGAEGDTITIHDASGLLKLAQSCTSDTWSQGVTVVLAADISLAGTGFSTIPVFRGTFDGAGHTISGFAWLDKGSKVGLFRTLGEGAVVKNLTLDGVVAPGGSQSQVGILAGENHGTVEQVTVTGDVTGDEDVGALVGVNGSSGVVRSCTNRASVTGNTNSGGIAGRNEGMIQSCTNLGEVNTGGNDAATNSGGIAGRNTGTVADCTNHAAVGYAHTGYNTGGIAGIQNGALLRCFNDGEILGRKDVGGIVGQFEPYVTLTYGEDPMERLDGALASLSTLMTQLSGQIHSSAGDAVDDISAIHGSLSAIQDVIHGTGSDFNTDTSAAADQVYDAVQTINGAMSGLLDEVDRLTRRASADLDEVGNQLTALRKGLKNLTGTLEDSLSDTGDSLSSTLDALEREHSGLVSELRQIADETDRLESFVKDALQAAARLDLAGILDAYKRWDVGSIDFNGHLSRISGHLEAMGSDTFHLADRLTALWQEAGDEMGDARRDMDRAARALEKALDALNGHVKDFSQGSVEQLRVVNSQADIIEDVLNGYLDTLGDKGQERLDELDGHLDDISQRVDQMTQGAGQTNQELHATTTAIIGQLDEARKAIVELTEVPEKTVKENTSAEGAQSGPGRVVGCRNEGGIQADTNVGGIAGAVSPELSLDPEENLELDGENLLVDTTALLKAILYQCDNRGPVTAKNECAGGVLGRGEVGAALSCTSMGPVGADDGSFAGGIAGLSRGVLRSCAAQADVAGDSSLGGIAGEGRDIADCIAMTRIDGSGERLGAVAGWADGTVSGNYYLQEKAVGIDGIDYAGQTAPLSFGAFSALEGIPADFLTFRVTFQAGEQVVDTVEVPYGGSLDPAAFPEVPSDGGRYGAWAPFDHNHITRSLTVEAVYEDWVTTISSGGERPLLLAEGAFSPDARLELAQRPEPVDGAAAYDYQITDGAELPDTVTLRVCADGLRGSVRAALLQDGSAVPIEAERDGSYLVLTAPTAGTLLLSASGSGTLLPWVLAAAAAAVLLALLFLRRRRKKTNAAASV</sequence>
<protein>
    <submittedName>
        <fullName evidence="3">Peptidase</fullName>
    </submittedName>
</protein>
<accession>A0A174ID46</accession>
<comment type="caution">
    <text evidence="3">The sequence shown here is derived from an EMBL/GenBank/DDBJ whole genome shotgun (WGS) entry which is preliminary data.</text>
</comment>
<dbReference type="Gene3D" id="2.160.20.110">
    <property type="match status" value="2"/>
</dbReference>
<organism evidence="3 4">
    <name type="scientific">Flavonifractor plautii</name>
    <name type="common">Fusobacterium plautii</name>
    <dbReference type="NCBI Taxonomy" id="292800"/>
    <lineage>
        <taxon>Bacteria</taxon>
        <taxon>Bacillati</taxon>
        <taxon>Bacillota</taxon>
        <taxon>Clostridia</taxon>
        <taxon>Eubacteriales</taxon>
        <taxon>Oscillospiraceae</taxon>
        <taxon>Flavonifractor</taxon>
    </lineage>
</organism>
<keyword evidence="1" id="KW-1133">Transmembrane helix</keyword>
<gene>
    <name evidence="3" type="ORF">GKE97_04245</name>
</gene>
<proteinExistence type="predicted"/>
<evidence type="ECO:0000256" key="2">
    <source>
        <dbReference type="SAM" id="SignalP"/>
    </source>
</evidence>
<feature type="signal peptide" evidence="2">
    <location>
        <begin position="1"/>
        <end position="27"/>
    </location>
</feature>
<name>A0A174ID46_FLAPL</name>
<keyword evidence="1" id="KW-0812">Transmembrane</keyword>
<feature type="chain" id="PRO_5039693306" evidence="2">
    <location>
        <begin position="28"/>
        <end position="1056"/>
    </location>
</feature>
<dbReference type="EMBL" id="WKPR01000004">
    <property type="protein sequence ID" value="MSB18726.1"/>
    <property type="molecule type" value="Genomic_DNA"/>
</dbReference>
<feature type="transmembrane region" description="Helical" evidence="1">
    <location>
        <begin position="1024"/>
        <end position="1043"/>
    </location>
</feature>
<evidence type="ECO:0000313" key="3">
    <source>
        <dbReference type="EMBL" id="MSB18726.1"/>
    </source>
</evidence>
<reference evidence="3 4" key="1">
    <citation type="journal article" date="2019" name="Nat. Med.">
        <title>A library of human gut bacterial isolates paired with longitudinal multiomics data enables mechanistic microbiome research.</title>
        <authorList>
            <person name="Poyet M."/>
            <person name="Groussin M."/>
            <person name="Gibbons S.M."/>
            <person name="Avila-Pacheco J."/>
            <person name="Jiang X."/>
            <person name="Kearney S.M."/>
            <person name="Perrotta A.R."/>
            <person name="Berdy B."/>
            <person name="Zhao S."/>
            <person name="Lieberman T.D."/>
            <person name="Swanson P.K."/>
            <person name="Smith M."/>
            <person name="Roesemann S."/>
            <person name="Alexander J.E."/>
            <person name="Rich S.A."/>
            <person name="Livny J."/>
            <person name="Vlamakis H."/>
            <person name="Clish C."/>
            <person name="Bullock K."/>
            <person name="Deik A."/>
            <person name="Scott J."/>
            <person name="Pierce K.A."/>
            <person name="Xavier R.J."/>
            <person name="Alm E.J."/>
        </authorList>
    </citation>
    <scope>NUCLEOTIDE SEQUENCE [LARGE SCALE GENOMIC DNA]</scope>
    <source>
        <strain evidence="3 4">BIOML-A2</strain>
    </source>
</reference>
<keyword evidence="1" id="KW-0472">Membrane</keyword>
<dbReference type="AlphaFoldDB" id="A0A174ID46"/>
<evidence type="ECO:0000256" key="1">
    <source>
        <dbReference type="SAM" id="Phobius"/>
    </source>
</evidence>
<keyword evidence="2" id="KW-0732">Signal</keyword>